<dbReference type="Pfam" id="PF02234">
    <property type="entry name" value="CDI"/>
    <property type="match status" value="1"/>
</dbReference>
<proteinExistence type="inferred from homology"/>
<keyword evidence="4" id="KW-0131">Cell cycle</keyword>
<evidence type="ECO:0000256" key="2">
    <source>
        <dbReference type="ARBA" id="ARBA00010274"/>
    </source>
</evidence>
<evidence type="ECO:0000256" key="4">
    <source>
        <dbReference type="ARBA" id="ARBA00023306"/>
    </source>
</evidence>
<keyword evidence="8" id="KW-1185">Reference proteome</keyword>
<dbReference type="InterPro" id="IPR044275">
    <property type="entry name" value="KRP"/>
</dbReference>
<evidence type="ECO:0000259" key="6">
    <source>
        <dbReference type="Pfam" id="PF02234"/>
    </source>
</evidence>
<dbReference type="AlphaFoldDB" id="A0AAN7LDB1"/>
<dbReference type="GO" id="GO:0005654">
    <property type="term" value="C:nucleoplasm"/>
    <property type="evidence" value="ECO:0007669"/>
    <property type="project" value="UniProtKB-SubCell"/>
</dbReference>
<evidence type="ECO:0000256" key="3">
    <source>
        <dbReference type="ARBA" id="ARBA00023013"/>
    </source>
</evidence>
<dbReference type="InterPro" id="IPR003175">
    <property type="entry name" value="CDI_dom"/>
</dbReference>
<evidence type="ECO:0000256" key="5">
    <source>
        <dbReference type="PIRNR" id="PIRNR017811"/>
    </source>
</evidence>
<comment type="subcellular location">
    <subcellularLocation>
        <location evidence="1">Nucleus</location>
        <location evidence="1">Nucleoplasm</location>
    </subcellularLocation>
</comment>
<evidence type="ECO:0000313" key="7">
    <source>
        <dbReference type="EMBL" id="KAK4779395.1"/>
    </source>
</evidence>
<sequence length="217" mass="24981">MSMRVCWKVRERMGKYMKKSRVSDVSPQHAMVSGVRTRAKTLALQKQFQVELDASSLCYLELRNRRLHKLYPPYALPSRPPVHRQQLRRFRERSEGNVASLVENEGGSETEECVDAPGKASLRENDLECAEVMVRTAMESTPCGLIRNPVTIRTPGSTTRRGPGSSSQLLRDYPTMQEMEEFFALAEEQQHKLFLEKYNFDIVKDSPTPGRFEWVRV</sequence>
<dbReference type="PIRSF" id="PIRSF017811">
    <property type="entry name" value="CDK_inhib_pln"/>
    <property type="match status" value="1"/>
</dbReference>
<name>A0AAN7LDB1_TRANT</name>
<reference evidence="7 8" key="1">
    <citation type="journal article" date="2023" name="Hortic Res">
        <title>Pangenome of water caltrop reveals structural variations and asymmetric subgenome divergence after allopolyploidization.</title>
        <authorList>
            <person name="Zhang X."/>
            <person name="Chen Y."/>
            <person name="Wang L."/>
            <person name="Yuan Y."/>
            <person name="Fang M."/>
            <person name="Shi L."/>
            <person name="Lu R."/>
            <person name="Comes H.P."/>
            <person name="Ma Y."/>
            <person name="Chen Y."/>
            <person name="Huang G."/>
            <person name="Zhou Y."/>
            <person name="Zheng Z."/>
            <person name="Qiu Y."/>
        </authorList>
    </citation>
    <scope>NUCLEOTIDE SEQUENCE [LARGE SCALE GENOMIC DNA]</scope>
    <source>
        <strain evidence="7">F231</strain>
    </source>
</reference>
<keyword evidence="3 5" id="KW-0649">Protein kinase inhibitor</keyword>
<gene>
    <name evidence="7" type="ORF">SAY86_006923</name>
</gene>
<evidence type="ECO:0000256" key="1">
    <source>
        <dbReference type="ARBA" id="ARBA00004642"/>
    </source>
</evidence>
<dbReference type="Gene3D" id="4.10.365.10">
    <property type="entry name" value="p27"/>
    <property type="match status" value="1"/>
</dbReference>
<dbReference type="InterPro" id="IPR044898">
    <property type="entry name" value="CDI_dom_sf"/>
</dbReference>
<comment type="caution">
    <text evidence="7">The sequence shown here is derived from an EMBL/GenBank/DDBJ whole genome shotgun (WGS) entry which is preliminary data.</text>
</comment>
<comment type="similarity">
    <text evidence="2 5">Belongs to the CDI family. ICK/KRP subfamily.</text>
</comment>
<organism evidence="7 8">
    <name type="scientific">Trapa natans</name>
    <name type="common">Water chestnut</name>
    <dbReference type="NCBI Taxonomy" id="22666"/>
    <lineage>
        <taxon>Eukaryota</taxon>
        <taxon>Viridiplantae</taxon>
        <taxon>Streptophyta</taxon>
        <taxon>Embryophyta</taxon>
        <taxon>Tracheophyta</taxon>
        <taxon>Spermatophyta</taxon>
        <taxon>Magnoliopsida</taxon>
        <taxon>eudicotyledons</taxon>
        <taxon>Gunneridae</taxon>
        <taxon>Pentapetalae</taxon>
        <taxon>rosids</taxon>
        <taxon>malvids</taxon>
        <taxon>Myrtales</taxon>
        <taxon>Lythraceae</taxon>
        <taxon>Trapa</taxon>
    </lineage>
</organism>
<dbReference type="EMBL" id="JAXQNO010000017">
    <property type="protein sequence ID" value="KAK4779395.1"/>
    <property type="molecule type" value="Genomic_DNA"/>
</dbReference>
<dbReference type="PANTHER" id="PTHR46776">
    <property type="entry name" value="CYCLIN-DEPENDENT KINASE INHIBITOR 4-RELATED"/>
    <property type="match status" value="1"/>
</dbReference>
<evidence type="ECO:0000313" key="8">
    <source>
        <dbReference type="Proteomes" id="UP001346149"/>
    </source>
</evidence>
<accession>A0AAN7LDB1</accession>
<dbReference type="Proteomes" id="UP001346149">
    <property type="component" value="Unassembled WGS sequence"/>
</dbReference>
<feature type="domain" description="Cyclin-dependent kinase inhibitor" evidence="6">
    <location>
        <begin position="174"/>
        <end position="217"/>
    </location>
</feature>
<dbReference type="GO" id="GO:0051726">
    <property type="term" value="P:regulation of cell cycle"/>
    <property type="evidence" value="ECO:0007669"/>
    <property type="project" value="InterPro"/>
</dbReference>
<dbReference type="GO" id="GO:0004861">
    <property type="term" value="F:cyclin-dependent protein serine/threonine kinase inhibitor activity"/>
    <property type="evidence" value="ECO:0007669"/>
    <property type="project" value="UniProtKB-UniRule"/>
</dbReference>
<protein>
    <recommendedName>
        <fullName evidence="5">Cyclin-dependent kinase inhibitor</fullName>
    </recommendedName>
</protein>